<sequence length="229" mass="25619">MENLEVRAKAFFIKWINAPDNSTIKWEVKPMKRSINVGIYRYKNDNSISNNSSNNNQSTNALTSFSNNSKSHSSSSSSIPTNSTLVSNKKLNNANHKLSLDEVNELPKKVFDSLQKNPSDINTNNNSNNNNTDSSRKESFSGTLPRSNSTNSAISNHHNLHHSNSHQHLHLTSNNSDLEDKMDKHLVKEQWIGRCQGDELITGAFTVNTGGLYAFVFDNTFSRTKGFNS</sequence>
<organism evidence="1 2">
    <name type="scientific">Candida boidinii</name>
    <name type="common">Yeast</name>
    <dbReference type="NCBI Taxonomy" id="5477"/>
    <lineage>
        <taxon>Eukaryota</taxon>
        <taxon>Fungi</taxon>
        <taxon>Dikarya</taxon>
        <taxon>Ascomycota</taxon>
        <taxon>Saccharomycotina</taxon>
        <taxon>Pichiomycetes</taxon>
        <taxon>Pichiales</taxon>
        <taxon>Pichiaceae</taxon>
        <taxon>Ogataea</taxon>
        <taxon>Ogataea/Candida clade</taxon>
    </lineage>
</organism>
<evidence type="ECO:0000313" key="1">
    <source>
        <dbReference type="EMBL" id="GME94231.1"/>
    </source>
</evidence>
<comment type="caution">
    <text evidence="1">The sequence shown here is derived from an EMBL/GenBank/DDBJ whole genome shotgun (WGS) entry which is preliminary data.</text>
</comment>
<proteinExistence type="predicted"/>
<protein>
    <submittedName>
        <fullName evidence="1">Unnamed protein product</fullName>
    </submittedName>
</protein>
<evidence type="ECO:0000313" key="2">
    <source>
        <dbReference type="Proteomes" id="UP001165101"/>
    </source>
</evidence>
<reference evidence="1" key="1">
    <citation type="submission" date="2023-04" db="EMBL/GenBank/DDBJ databases">
        <title>Candida boidinii NBRC 1967.</title>
        <authorList>
            <person name="Ichikawa N."/>
            <person name="Sato H."/>
            <person name="Tonouchi N."/>
        </authorList>
    </citation>
    <scope>NUCLEOTIDE SEQUENCE</scope>
    <source>
        <strain evidence="1">NBRC 1967</strain>
    </source>
</reference>
<name>A0ACB5TT29_CANBO</name>
<dbReference type="Proteomes" id="UP001165101">
    <property type="component" value="Unassembled WGS sequence"/>
</dbReference>
<accession>A0ACB5TT29</accession>
<dbReference type="EMBL" id="BSXV01001886">
    <property type="protein sequence ID" value="GME94231.1"/>
    <property type="molecule type" value="Genomic_DNA"/>
</dbReference>
<keyword evidence="2" id="KW-1185">Reference proteome</keyword>
<gene>
    <name evidence="1" type="ORF">Cboi01_000344300</name>
</gene>